<proteinExistence type="inferred from homology"/>
<dbReference type="InterPro" id="IPR008949">
    <property type="entry name" value="Isoprenoid_synthase_dom_sf"/>
</dbReference>
<accession>A0ABD5UJA8</accession>
<dbReference type="Proteomes" id="UP001596333">
    <property type="component" value="Unassembled WGS sequence"/>
</dbReference>
<dbReference type="AlphaFoldDB" id="A0ABD5UJA8"/>
<keyword evidence="4" id="KW-1185">Reference proteome</keyword>
<evidence type="ECO:0000313" key="3">
    <source>
        <dbReference type="EMBL" id="MFC6888555.1"/>
    </source>
</evidence>
<comment type="caution">
    <text evidence="3">The sequence shown here is derived from an EMBL/GenBank/DDBJ whole genome shotgun (WGS) entry which is preliminary data.</text>
</comment>
<name>A0ABD5UJA8_9EURY</name>
<comment type="similarity">
    <text evidence="1">Belongs to the FPP/GGPP synthase family.</text>
</comment>
<dbReference type="EMBL" id="JBHSXI010000005">
    <property type="protein sequence ID" value="MFC6888555.1"/>
    <property type="molecule type" value="Genomic_DNA"/>
</dbReference>
<organism evidence="3 4">
    <name type="scientific">Halorubrum trueperi</name>
    <dbReference type="NCBI Taxonomy" id="2004704"/>
    <lineage>
        <taxon>Archaea</taxon>
        <taxon>Methanobacteriati</taxon>
        <taxon>Methanobacteriota</taxon>
        <taxon>Stenosarchaea group</taxon>
        <taxon>Halobacteria</taxon>
        <taxon>Halobacteriales</taxon>
        <taxon>Haloferacaceae</taxon>
        <taxon>Halorubrum</taxon>
    </lineage>
</organism>
<protein>
    <submittedName>
        <fullName evidence="3">Polyprenyl synthetase family protein</fullName>
    </submittedName>
</protein>
<gene>
    <name evidence="3" type="ORF">ACFQEY_05865</name>
</gene>
<dbReference type="SUPFAM" id="SSF48576">
    <property type="entry name" value="Terpenoid synthases"/>
    <property type="match status" value="1"/>
</dbReference>
<dbReference type="Gene3D" id="1.10.600.10">
    <property type="entry name" value="Farnesyl Diphosphate Synthase"/>
    <property type="match status" value="1"/>
</dbReference>
<evidence type="ECO:0000256" key="2">
    <source>
        <dbReference type="SAM" id="MobiDB-lite"/>
    </source>
</evidence>
<reference evidence="3 4" key="1">
    <citation type="journal article" date="2019" name="Int. J. Syst. Evol. Microbiol.">
        <title>The Global Catalogue of Microorganisms (GCM) 10K type strain sequencing project: providing services to taxonomists for standard genome sequencing and annotation.</title>
        <authorList>
            <consortium name="The Broad Institute Genomics Platform"/>
            <consortium name="The Broad Institute Genome Sequencing Center for Infectious Disease"/>
            <person name="Wu L."/>
            <person name="Ma J."/>
        </authorList>
    </citation>
    <scope>NUCLEOTIDE SEQUENCE [LARGE SCALE GENOMIC DNA]</scope>
    <source>
        <strain evidence="3 4">Y73</strain>
    </source>
</reference>
<evidence type="ECO:0000256" key="1">
    <source>
        <dbReference type="RuleBase" id="RU004466"/>
    </source>
</evidence>
<dbReference type="InterPro" id="IPR000092">
    <property type="entry name" value="Polyprenyl_synt"/>
</dbReference>
<sequence>MESDSPADDALANRRATIQSALADQQTATPSLSIYATAQQSLEPTNHLLGITLLTAAEACTSDATEYGQWTPAALAVEYLAAFVRTHGSILTVETSDVRDSDTGDDCQLSKQILTGDLLHTRAVELLLKTETTHTQRQSCLQRFLAASRQICEGNALRQELAGQPIVQLDDYLRFIEADAALWWGSATIGGLLGDGEDELLTHLASFGRNLGAAIRLAVDANCLAHSSSTTDYRRNIDIPSSKRGGTHRSDTGDSRCDAHDTAEACEEVDTLGGEALLAGRPVFRSTAHIPVRRVDANDLRHRVDRRLDEAKIHVEYIEHSRPQLVLTEILDRVRSTFD</sequence>
<dbReference type="CDD" id="cd00385">
    <property type="entry name" value="Isoprenoid_Biosyn_C1"/>
    <property type="match status" value="1"/>
</dbReference>
<evidence type="ECO:0000313" key="4">
    <source>
        <dbReference type="Proteomes" id="UP001596333"/>
    </source>
</evidence>
<feature type="compositionally biased region" description="Basic and acidic residues" evidence="2">
    <location>
        <begin position="248"/>
        <end position="258"/>
    </location>
</feature>
<dbReference type="Pfam" id="PF00348">
    <property type="entry name" value="polyprenyl_synt"/>
    <property type="match status" value="1"/>
</dbReference>
<keyword evidence="1" id="KW-0808">Transferase</keyword>
<dbReference type="GO" id="GO:0016740">
    <property type="term" value="F:transferase activity"/>
    <property type="evidence" value="ECO:0007669"/>
    <property type="project" value="UniProtKB-KW"/>
</dbReference>
<feature type="region of interest" description="Disordered" evidence="2">
    <location>
        <begin position="235"/>
        <end position="258"/>
    </location>
</feature>
<dbReference type="RefSeq" id="WP_379765726.1">
    <property type="nucleotide sequence ID" value="NZ_JBHSXI010000005.1"/>
</dbReference>